<reference evidence="1" key="1">
    <citation type="submission" date="2018-05" db="EMBL/GenBank/DDBJ databases">
        <authorList>
            <person name="Lanie J.A."/>
            <person name="Ng W.-L."/>
            <person name="Kazmierczak K.M."/>
            <person name="Andrzejewski T.M."/>
            <person name="Davidsen T.M."/>
            <person name="Wayne K.J."/>
            <person name="Tettelin H."/>
            <person name="Glass J.I."/>
            <person name="Rusch D."/>
            <person name="Podicherti R."/>
            <person name="Tsui H.-C.T."/>
            <person name="Winkler M.E."/>
        </authorList>
    </citation>
    <scope>NUCLEOTIDE SEQUENCE</scope>
</reference>
<protein>
    <submittedName>
        <fullName evidence="1">Uncharacterized protein</fullName>
    </submittedName>
</protein>
<dbReference type="EMBL" id="UINC01112154">
    <property type="protein sequence ID" value="SVC80891.1"/>
    <property type="molecule type" value="Genomic_DNA"/>
</dbReference>
<organism evidence="1">
    <name type="scientific">marine metagenome</name>
    <dbReference type="NCBI Taxonomy" id="408172"/>
    <lineage>
        <taxon>unclassified sequences</taxon>
        <taxon>metagenomes</taxon>
        <taxon>ecological metagenomes</taxon>
    </lineage>
</organism>
<gene>
    <name evidence="1" type="ORF">METZ01_LOCUS333745</name>
</gene>
<dbReference type="AlphaFoldDB" id="A0A382Q9G7"/>
<dbReference type="InterPro" id="IPR056209">
    <property type="entry name" value="SU10_adaptor"/>
</dbReference>
<feature type="non-terminal residue" evidence="1">
    <location>
        <position position="1"/>
    </location>
</feature>
<sequence>RLREDIINSDWTGDINDSTTLSAYEKVIGAIVNDAKRHVEERHDWLNLRETVDVTTVNGTKNYNLSSGQQIKIMDAINNTTGMHLKQVGRTYINTVTYPSQNTGEPLYYGFNGSDASNNLKVDLSPVPTTAHTISFDIIKYQADLAEADTVLSVPEKPVILGAWARAIAERGEDGGTQSSLMAQEAGEALKQAIILDSGNTRYETDWYIN</sequence>
<accession>A0A382Q9G7</accession>
<dbReference type="Pfam" id="PF24175">
    <property type="entry name" value="SU10_adaptor"/>
    <property type="match status" value="1"/>
</dbReference>
<proteinExistence type="predicted"/>
<name>A0A382Q9G7_9ZZZZ</name>
<evidence type="ECO:0000313" key="1">
    <source>
        <dbReference type="EMBL" id="SVC80891.1"/>
    </source>
</evidence>